<accession>A5GFJ1</accession>
<dbReference type="OrthoDB" id="9808281at2"/>
<dbReference type="InterPro" id="IPR050559">
    <property type="entry name" value="P-Pant_transferase_sf"/>
</dbReference>
<dbReference type="GO" id="GO:0008897">
    <property type="term" value="F:holo-[acyl-carrier-protein] synthase activity"/>
    <property type="evidence" value="ECO:0007669"/>
    <property type="project" value="InterPro"/>
</dbReference>
<dbReference type="GO" id="GO:0000287">
    <property type="term" value="F:magnesium ion binding"/>
    <property type="evidence" value="ECO:0007669"/>
    <property type="project" value="InterPro"/>
</dbReference>
<evidence type="ECO:0000259" key="3">
    <source>
        <dbReference type="Pfam" id="PF01648"/>
    </source>
</evidence>
<dbReference type="EMBL" id="CP000698">
    <property type="protein sequence ID" value="ABQ26196.1"/>
    <property type="molecule type" value="Genomic_DNA"/>
</dbReference>
<dbReference type="InterPro" id="IPR037143">
    <property type="entry name" value="4-PPantetheinyl_Trfase_dom_sf"/>
</dbReference>
<dbReference type="SUPFAM" id="SSF56214">
    <property type="entry name" value="4'-phosphopantetheinyl transferase"/>
    <property type="match status" value="2"/>
</dbReference>
<feature type="domain" description="4'-phosphopantetheinyl transferase" evidence="3">
    <location>
        <begin position="113"/>
        <end position="219"/>
    </location>
</feature>
<dbReference type="AlphaFoldDB" id="A5GFJ1"/>
<reference evidence="5 6" key="1">
    <citation type="submission" date="2007-05" db="EMBL/GenBank/DDBJ databases">
        <title>Complete sequence of Geobacter uraniireducens Rf4.</title>
        <authorList>
            <consortium name="US DOE Joint Genome Institute"/>
            <person name="Copeland A."/>
            <person name="Lucas S."/>
            <person name="Lapidus A."/>
            <person name="Barry K."/>
            <person name="Detter J.C."/>
            <person name="Glavina del Rio T."/>
            <person name="Hammon N."/>
            <person name="Israni S."/>
            <person name="Dalin E."/>
            <person name="Tice H."/>
            <person name="Pitluck S."/>
            <person name="Chertkov O."/>
            <person name="Brettin T."/>
            <person name="Bruce D."/>
            <person name="Han C."/>
            <person name="Schmutz J."/>
            <person name="Larimer F."/>
            <person name="Land M."/>
            <person name="Hauser L."/>
            <person name="Kyrpides N."/>
            <person name="Mikhailova N."/>
            <person name="Shelobolina E."/>
            <person name="Aklujkar M."/>
            <person name="Lovley D."/>
            <person name="Richardson P."/>
        </authorList>
    </citation>
    <scope>NUCLEOTIDE SEQUENCE [LARGE SCALE GENOMIC DNA]</scope>
    <source>
        <strain evidence="5 6">Rf4</strain>
    </source>
</reference>
<keyword evidence="6" id="KW-1185">Reference proteome</keyword>
<keyword evidence="2 5" id="KW-0808">Transferase</keyword>
<comment type="similarity">
    <text evidence="1">Belongs to the P-Pant transferase superfamily. Gsp/Sfp/HetI/AcpT family.</text>
</comment>
<dbReference type="PANTHER" id="PTHR12215">
    <property type="entry name" value="PHOSPHOPANTETHEINE TRANSFERASE"/>
    <property type="match status" value="1"/>
</dbReference>
<dbReference type="InterPro" id="IPR008278">
    <property type="entry name" value="4-PPantetheinyl_Trfase_dom"/>
</dbReference>
<evidence type="ECO:0000256" key="1">
    <source>
        <dbReference type="ARBA" id="ARBA00010990"/>
    </source>
</evidence>
<sequence>MPAAGEVQIRFASLDLEAGELARLRRFLSTDELARADRLINQQHRDRFVAGRGFLRETLADYLGLEPEMLRFNEGEHGKPSLAEETGGSCSRRFNLSHKGGRAVLAVSGSCEVGIDLEQMLDNLPFREMAQRFFAPRETEELFSLPPHLQLSAFYRFWTRKEAYLKGLGTGFSRPADSFAVSLLPDQPLSVVDYQATADTPSRWTIADIPVPEGFCAALATEGAAPVITTSPWN</sequence>
<evidence type="ECO:0000256" key="2">
    <source>
        <dbReference type="ARBA" id="ARBA00022679"/>
    </source>
</evidence>
<dbReference type="Proteomes" id="UP000006695">
    <property type="component" value="Chromosome"/>
</dbReference>
<gene>
    <name evidence="5" type="ordered locus">Gura_2006</name>
</gene>
<feature type="domain" description="4'-phosphopantetheinyl transferase N-terminal" evidence="4">
    <location>
        <begin position="21"/>
        <end position="107"/>
    </location>
</feature>
<evidence type="ECO:0000313" key="5">
    <source>
        <dbReference type="EMBL" id="ABQ26196.1"/>
    </source>
</evidence>
<dbReference type="GO" id="GO:0019878">
    <property type="term" value="P:lysine biosynthetic process via aminoadipic acid"/>
    <property type="evidence" value="ECO:0007669"/>
    <property type="project" value="TreeGrafter"/>
</dbReference>
<dbReference type="Pfam" id="PF22624">
    <property type="entry name" value="AASDHPPT_N"/>
    <property type="match status" value="1"/>
</dbReference>
<organism evidence="5 6">
    <name type="scientific">Geotalea uraniireducens (strain Rf4)</name>
    <name type="common">Geobacter uraniireducens</name>
    <dbReference type="NCBI Taxonomy" id="351605"/>
    <lineage>
        <taxon>Bacteria</taxon>
        <taxon>Pseudomonadati</taxon>
        <taxon>Thermodesulfobacteriota</taxon>
        <taxon>Desulfuromonadia</taxon>
        <taxon>Geobacterales</taxon>
        <taxon>Geobacteraceae</taxon>
        <taxon>Geotalea</taxon>
    </lineage>
</organism>
<dbReference type="HOGENOM" id="CLU_057011_2_3_7"/>
<dbReference type="InterPro" id="IPR055066">
    <property type="entry name" value="AASDHPPT_N"/>
</dbReference>
<protein>
    <submittedName>
        <fullName evidence="5">4'-phosphopantetheinyl transferase</fullName>
    </submittedName>
</protein>
<dbReference type="Gene3D" id="3.90.470.20">
    <property type="entry name" value="4'-phosphopantetheinyl transferase domain"/>
    <property type="match status" value="2"/>
</dbReference>
<dbReference type="GO" id="GO:0005829">
    <property type="term" value="C:cytosol"/>
    <property type="evidence" value="ECO:0007669"/>
    <property type="project" value="TreeGrafter"/>
</dbReference>
<evidence type="ECO:0000259" key="4">
    <source>
        <dbReference type="Pfam" id="PF22624"/>
    </source>
</evidence>
<dbReference type="PANTHER" id="PTHR12215:SF10">
    <property type="entry name" value="L-AMINOADIPATE-SEMIALDEHYDE DEHYDROGENASE-PHOSPHOPANTETHEINYL TRANSFERASE"/>
    <property type="match status" value="1"/>
</dbReference>
<proteinExistence type="inferred from homology"/>
<dbReference type="KEGG" id="gur:Gura_2006"/>
<name>A5GFJ1_GEOUR</name>
<evidence type="ECO:0000313" key="6">
    <source>
        <dbReference type="Proteomes" id="UP000006695"/>
    </source>
</evidence>
<dbReference type="Pfam" id="PF01648">
    <property type="entry name" value="ACPS"/>
    <property type="match status" value="1"/>
</dbReference>
<dbReference type="STRING" id="351605.Gura_2006"/>